<evidence type="ECO:0000313" key="5">
    <source>
        <dbReference type="EMBL" id="CAF0805242.1"/>
    </source>
</evidence>
<evidence type="ECO:0000313" key="8">
    <source>
        <dbReference type="EMBL" id="CAF3666381.1"/>
    </source>
</evidence>
<gene>
    <name evidence="5" type="ORF">GPM918_LOCUS3737</name>
    <name evidence="6" type="ORF">OVA965_LOCUS8714</name>
    <name evidence="7" type="ORF">SRO942_LOCUS3737</name>
    <name evidence="8" type="ORF">TMI583_LOCUS8710</name>
</gene>
<keyword evidence="1" id="KW-0677">Repeat</keyword>
<reference evidence="5" key="1">
    <citation type="submission" date="2021-02" db="EMBL/GenBank/DDBJ databases">
        <authorList>
            <person name="Nowell W R."/>
        </authorList>
    </citation>
    <scope>NUCLEOTIDE SEQUENCE</scope>
</reference>
<dbReference type="PANTHER" id="PTHR24126:SF14">
    <property type="entry name" value="ANK_REP_REGION DOMAIN-CONTAINING PROTEIN"/>
    <property type="match status" value="1"/>
</dbReference>
<evidence type="ECO:0000313" key="7">
    <source>
        <dbReference type="EMBL" id="CAF3590593.1"/>
    </source>
</evidence>
<feature type="compositionally biased region" description="Polar residues" evidence="4">
    <location>
        <begin position="479"/>
        <end position="493"/>
    </location>
</feature>
<evidence type="ECO:0000256" key="2">
    <source>
        <dbReference type="ARBA" id="ARBA00023043"/>
    </source>
</evidence>
<organism evidence="5 9">
    <name type="scientific">Didymodactylos carnosus</name>
    <dbReference type="NCBI Taxonomy" id="1234261"/>
    <lineage>
        <taxon>Eukaryota</taxon>
        <taxon>Metazoa</taxon>
        <taxon>Spiralia</taxon>
        <taxon>Gnathifera</taxon>
        <taxon>Rotifera</taxon>
        <taxon>Eurotatoria</taxon>
        <taxon>Bdelloidea</taxon>
        <taxon>Philodinida</taxon>
        <taxon>Philodinidae</taxon>
        <taxon>Didymodactylos</taxon>
    </lineage>
</organism>
<dbReference type="PROSITE" id="PS50088">
    <property type="entry name" value="ANK_REPEAT"/>
    <property type="match status" value="2"/>
</dbReference>
<accession>A0A813T757</accession>
<dbReference type="EMBL" id="CAJNOQ010000473">
    <property type="protein sequence ID" value="CAF0805242.1"/>
    <property type="molecule type" value="Genomic_DNA"/>
</dbReference>
<dbReference type="Proteomes" id="UP000681722">
    <property type="component" value="Unassembled WGS sequence"/>
</dbReference>
<comment type="caution">
    <text evidence="5">The sequence shown here is derived from an EMBL/GenBank/DDBJ whole genome shotgun (WGS) entry which is preliminary data.</text>
</comment>
<dbReference type="EMBL" id="CAJOBC010000473">
    <property type="protein sequence ID" value="CAF3590593.1"/>
    <property type="molecule type" value="Genomic_DNA"/>
</dbReference>
<dbReference type="SMART" id="SM00248">
    <property type="entry name" value="ANK"/>
    <property type="match status" value="8"/>
</dbReference>
<dbReference type="EMBL" id="CAJNOK010002980">
    <property type="protein sequence ID" value="CAF0882894.1"/>
    <property type="molecule type" value="Genomic_DNA"/>
</dbReference>
<evidence type="ECO:0000313" key="9">
    <source>
        <dbReference type="Proteomes" id="UP000663829"/>
    </source>
</evidence>
<feature type="repeat" description="ANK" evidence="3">
    <location>
        <begin position="122"/>
        <end position="154"/>
    </location>
</feature>
<dbReference type="Proteomes" id="UP000677228">
    <property type="component" value="Unassembled WGS sequence"/>
</dbReference>
<evidence type="ECO:0000256" key="1">
    <source>
        <dbReference type="ARBA" id="ARBA00022737"/>
    </source>
</evidence>
<dbReference type="SUPFAM" id="SSF48403">
    <property type="entry name" value="Ankyrin repeat"/>
    <property type="match status" value="1"/>
</dbReference>
<feature type="compositionally biased region" description="Basic and acidic residues" evidence="4">
    <location>
        <begin position="494"/>
        <end position="504"/>
    </location>
</feature>
<keyword evidence="2 3" id="KW-0040">ANK repeat</keyword>
<proteinExistence type="predicted"/>
<name>A0A813T757_9BILA</name>
<dbReference type="Proteomes" id="UP000682733">
    <property type="component" value="Unassembled WGS sequence"/>
</dbReference>
<dbReference type="EMBL" id="CAJOBA010002981">
    <property type="protein sequence ID" value="CAF3666381.1"/>
    <property type="molecule type" value="Genomic_DNA"/>
</dbReference>
<dbReference type="Gene3D" id="1.25.40.20">
    <property type="entry name" value="Ankyrin repeat-containing domain"/>
    <property type="match status" value="1"/>
</dbReference>
<dbReference type="PROSITE" id="PS50297">
    <property type="entry name" value="ANK_REP_REGION"/>
    <property type="match status" value="2"/>
</dbReference>
<feature type="repeat" description="ANK" evidence="3">
    <location>
        <begin position="192"/>
        <end position="224"/>
    </location>
</feature>
<dbReference type="AlphaFoldDB" id="A0A813T757"/>
<evidence type="ECO:0000256" key="3">
    <source>
        <dbReference type="PROSITE-ProRule" id="PRU00023"/>
    </source>
</evidence>
<evidence type="ECO:0000313" key="6">
    <source>
        <dbReference type="EMBL" id="CAF0882894.1"/>
    </source>
</evidence>
<dbReference type="InterPro" id="IPR036770">
    <property type="entry name" value="Ankyrin_rpt-contain_sf"/>
</dbReference>
<evidence type="ECO:0000256" key="4">
    <source>
        <dbReference type="SAM" id="MobiDB-lite"/>
    </source>
</evidence>
<dbReference type="PANTHER" id="PTHR24126">
    <property type="entry name" value="ANKYRIN REPEAT, PH AND SEC7 DOMAIN CONTAINING PROTEIN SECG-RELATED"/>
    <property type="match status" value="1"/>
</dbReference>
<dbReference type="InterPro" id="IPR002110">
    <property type="entry name" value="Ankyrin_rpt"/>
</dbReference>
<sequence>MAHYQVLSVPYKETTENINALFRAINESNYLLIKELLSGKKVSSSTVDYTDRTRPNTLIVCCKRADFKLLKLLLKYDKIDPLYEDPNKHRALFYAIQSKFELGVEELLKQNIFDPNLHDSGTSFTPLLQAINVQNSKIVEDLLKYGADANLPPLNPRHKGLTPLILAIINGTDEISQCLVNSLCNLNAFVEDGYTALHYSVLMSRHVTTKILLDTGAKANVRTLSGITPMTLAILSDDAYSVKILIEHGYAIKKAYSWNEYPFEQAIKVHSEGCAMMIASLGCELTVTAMNRSSNPLTLAAEEGLVNLMHLLINMYPRMINQHWIRKRQYPYALMRLKETQQDLHRLYTNPFKLKQLSRALITQTIGKFFPEKIVELKKYVDLKEHHLTYLRYNDVLDPVKHFRPVGKKLSTFEVNGIEFYWDQKTLRYRTSNTNGAYHQPHDQQGSKSAVVQLKRPITNRSSSRDDLSSDGGSKKSVKITTSITGKPTNNKQSNKDLNKDRSDALLLRQKVKSAHNAGRGIRSKR</sequence>
<dbReference type="Proteomes" id="UP000663829">
    <property type="component" value="Unassembled WGS sequence"/>
</dbReference>
<dbReference type="OrthoDB" id="194358at2759"/>
<feature type="region of interest" description="Disordered" evidence="4">
    <location>
        <begin position="457"/>
        <end position="504"/>
    </location>
</feature>
<dbReference type="Pfam" id="PF12796">
    <property type="entry name" value="Ank_2"/>
    <property type="match status" value="2"/>
</dbReference>
<keyword evidence="9" id="KW-1185">Reference proteome</keyword>
<protein>
    <submittedName>
        <fullName evidence="5">Uncharacterized protein</fullName>
    </submittedName>
</protein>